<evidence type="ECO:0000256" key="2">
    <source>
        <dbReference type="ARBA" id="ARBA00022614"/>
    </source>
</evidence>
<dbReference type="EMBL" id="BSYO01000035">
    <property type="protein sequence ID" value="GMH28681.1"/>
    <property type="molecule type" value="Genomic_DNA"/>
</dbReference>
<feature type="transmembrane region" description="Helical" evidence="9">
    <location>
        <begin position="495"/>
        <end position="519"/>
    </location>
</feature>
<reference evidence="10" key="1">
    <citation type="submission" date="2023-05" db="EMBL/GenBank/DDBJ databases">
        <title>Nepenthes gracilis genome sequencing.</title>
        <authorList>
            <person name="Fukushima K."/>
        </authorList>
    </citation>
    <scope>NUCLEOTIDE SEQUENCE</scope>
    <source>
        <strain evidence="10">SING2019-196</strain>
    </source>
</reference>
<dbReference type="Pfam" id="PF00560">
    <property type="entry name" value="LRR_1"/>
    <property type="match status" value="7"/>
</dbReference>
<gene>
    <name evidence="10" type="ORF">Nepgr_030524</name>
</gene>
<evidence type="ECO:0000256" key="4">
    <source>
        <dbReference type="ARBA" id="ARBA00022729"/>
    </source>
</evidence>
<evidence type="ECO:0000256" key="7">
    <source>
        <dbReference type="ARBA" id="ARBA00023136"/>
    </source>
</evidence>
<keyword evidence="11" id="KW-1185">Reference proteome</keyword>
<evidence type="ECO:0000313" key="11">
    <source>
        <dbReference type="Proteomes" id="UP001279734"/>
    </source>
</evidence>
<keyword evidence="7 9" id="KW-0472">Membrane</keyword>
<dbReference type="InterPro" id="IPR046956">
    <property type="entry name" value="RLP23-like"/>
</dbReference>
<dbReference type="Gene3D" id="3.80.10.10">
    <property type="entry name" value="Ribonuclease Inhibitor"/>
    <property type="match status" value="3"/>
</dbReference>
<comment type="caution">
    <text evidence="10">The sequence shown here is derived from an EMBL/GenBank/DDBJ whole genome shotgun (WGS) entry which is preliminary data.</text>
</comment>
<evidence type="ECO:0000256" key="8">
    <source>
        <dbReference type="ARBA" id="ARBA00023180"/>
    </source>
</evidence>
<dbReference type="InterPro" id="IPR001611">
    <property type="entry name" value="Leu-rich_rpt"/>
</dbReference>
<dbReference type="Proteomes" id="UP001279734">
    <property type="component" value="Unassembled WGS sequence"/>
</dbReference>
<name>A0AAD3Y6M9_NEPGR</name>
<keyword evidence="2" id="KW-0433">Leucine-rich repeat</keyword>
<evidence type="ECO:0000256" key="5">
    <source>
        <dbReference type="ARBA" id="ARBA00022737"/>
    </source>
</evidence>
<dbReference type="PANTHER" id="PTHR48061">
    <property type="entry name" value="LEUCINE-RICH REPEAT RECEPTOR PROTEIN KINASE EMS1-LIKE-RELATED"/>
    <property type="match status" value="1"/>
</dbReference>
<protein>
    <submittedName>
        <fullName evidence="10">Uncharacterized protein</fullName>
    </submittedName>
</protein>
<keyword evidence="3 9" id="KW-0812">Transmembrane</keyword>
<keyword evidence="8" id="KW-0325">Glycoprotein</keyword>
<dbReference type="SUPFAM" id="SSF52058">
    <property type="entry name" value="L domain-like"/>
    <property type="match status" value="1"/>
</dbReference>
<keyword evidence="6 9" id="KW-1133">Transmembrane helix</keyword>
<keyword evidence="5" id="KW-0677">Repeat</keyword>
<dbReference type="SUPFAM" id="SSF52075">
    <property type="entry name" value="Outer arm dynein light chain 1"/>
    <property type="match status" value="1"/>
</dbReference>
<comment type="subcellular location">
    <subcellularLocation>
        <location evidence="1">Membrane</location>
        <topology evidence="1">Single-pass type I membrane protein</topology>
    </subcellularLocation>
</comment>
<dbReference type="FunFam" id="3.80.10.10:FF:000041">
    <property type="entry name" value="LRR receptor-like serine/threonine-protein kinase ERECTA"/>
    <property type="match status" value="1"/>
</dbReference>
<keyword evidence="4" id="KW-0732">Signal</keyword>
<sequence>MLGKSKLSRLTWLDLSENLLDREVPSWLFSLPSRDMLNLANNQFPGLLTVIEDAASNNTTLLKYIILIGNMIQRSTPNSIFELVSFIRLTLSSNNLSDIVELNMFYKLKNLIDLNLPRNSLSLLMKSSSTISSNVATCPRLLILECSSCNIIEFPNFLRTQEDLIVLDLSNNKIQGDIPKWTKDIDKDLLSYLDLFDNFLIGDLDLQWKNSQYIDLHSNKFEGLTPILLPFAHMLLASNNNFVGEIPSVICTLASLHILDLFYNSLSGEIPWCFKILTDQLSVLDLRSNKLHGTIPSSFGKCGSLRTMVLNGNQLGGQLPPSLLSCQRLQVLDMGNNNFKGTFPYWLGSLPELQVLILHSNSFHGNVGTSKRKHPFSKLRIFDISNNSFNSTLPSSFLQCFKDMMNSTEYGGKLQYLSESYYKDSVMLKVEGHDPKFVRILTGQQFATFENNSYLGNLGLCGNLLSKKCRVDEAPSQPPPRMVQDGSDSEYKCTFGWAIVGIGYACGMTIGLVAGYYVVIVRIPVWLLGLTC</sequence>
<evidence type="ECO:0000313" key="10">
    <source>
        <dbReference type="EMBL" id="GMH28681.1"/>
    </source>
</evidence>
<dbReference type="InterPro" id="IPR032675">
    <property type="entry name" value="LRR_dom_sf"/>
</dbReference>
<dbReference type="AlphaFoldDB" id="A0AAD3Y6M9"/>
<dbReference type="PANTHER" id="PTHR48061:SF46">
    <property type="entry name" value="LEUCINE-RICH REPEAT-CONTAINING N-TERMINAL PLANT-TYPE DOMAIN-CONTAINING PROTEIN"/>
    <property type="match status" value="1"/>
</dbReference>
<proteinExistence type="predicted"/>
<organism evidence="10 11">
    <name type="scientific">Nepenthes gracilis</name>
    <name type="common">Slender pitcher plant</name>
    <dbReference type="NCBI Taxonomy" id="150966"/>
    <lineage>
        <taxon>Eukaryota</taxon>
        <taxon>Viridiplantae</taxon>
        <taxon>Streptophyta</taxon>
        <taxon>Embryophyta</taxon>
        <taxon>Tracheophyta</taxon>
        <taxon>Spermatophyta</taxon>
        <taxon>Magnoliopsida</taxon>
        <taxon>eudicotyledons</taxon>
        <taxon>Gunneridae</taxon>
        <taxon>Pentapetalae</taxon>
        <taxon>Caryophyllales</taxon>
        <taxon>Nepenthaceae</taxon>
        <taxon>Nepenthes</taxon>
    </lineage>
</organism>
<dbReference type="GO" id="GO:0016020">
    <property type="term" value="C:membrane"/>
    <property type="evidence" value="ECO:0007669"/>
    <property type="project" value="UniProtKB-SubCell"/>
</dbReference>
<evidence type="ECO:0000256" key="1">
    <source>
        <dbReference type="ARBA" id="ARBA00004479"/>
    </source>
</evidence>
<accession>A0AAD3Y6M9</accession>
<evidence type="ECO:0000256" key="9">
    <source>
        <dbReference type="SAM" id="Phobius"/>
    </source>
</evidence>
<evidence type="ECO:0000256" key="3">
    <source>
        <dbReference type="ARBA" id="ARBA00022692"/>
    </source>
</evidence>
<evidence type="ECO:0000256" key="6">
    <source>
        <dbReference type="ARBA" id="ARBA00022989"/>
    </source>
</evidence>